<evidence type="ECO:0008006" key="3">
    <source>
        <dbReference type="Google" id="ProtNLM"/>
    </source>
</evidence>
<dbReference type="InterPro" id="IPR007367">
    <property type="entry name" value="DUF433"/>
</dbReference>
<evidence type="ECO:0000313" key="1">
    <source>
        <dbReference type="EMBL" id="SBT04695.1"/>
    </source>
</evidence>
<dbReference type="AlphaFoldDB" id="A0A1A8XHR1"/>
<dbReference type="STRING" id="1860102.ACCAA_1790008"/>
<protein>
    <recommendedName>
        <fullName evidence="3">DUF433 domain-containing protein</fullName>
    </recommendedName>
</protein>
<sequence length="82" mass="8899">MPIGATIALMIDWSTCPAVERDPARVSGAWLFCGTRVPVAALFENLEDDASVHQFVEWFPGVTMEQARTVLEHAARSALAVA</sequence>
<reference evidence="1 2" key="1">
    <citation type="submission" date="2016-06" db="EMBL/GenBank/DDBJ databases">
        <authorList>
            <person name="Kjaerup R.B."/>
            <person name="Dalgaard T.S."/>
            <person name="Juul-Madsen H.R."/>
        </authorList>
    </citation>
    <scope>NUCLEOTIDE SEQUENCE [LARGE SCALE GENOMIC DNA]</scope>
    <source>
        <strain evidence="1">3</strain>
    </source>
</reference>
<dbReference type="EMBL" id="FLQX01000089">
    <property type="protein sequence ID" value="SBT04695.1"/>
    <property type="molecule type" value="Genomic_DNA"/>
</dbReference>
<dbReference type="Pfam" id="PF04255">
    <property type="entry name" value="DUF433"/>
    <property type="match status" value="1"/>
</dbReference>
<dbReference type="Proteomes" id="UP000199169">
    <property type="component" value="Unassembled WGS sequence"/>
</dbReference>
<dbReference type="InterPro" id="IPR009057">
    <property type="entry name" value="Homeodomain-like_sf"/>
</dbReference>
<organism evidence="1 2">
    <name type="scientific">Candidatus Accumulibacter aalborgensis</name>
    <dbReference type="NCBI Taxonomy" id="1860102"/>
    <lineage>
        <taxon>Bacteria</taxon>
        <taxon>Pseudomonadati</taxon>
        <taxon>Pseudomonadota</taxon>
        <taxon>Betaproteobacteria</taxon>
        <taxon>Candidatus Accumulibacter</taxon>
    </lineage>
</organism>
<proteinExistence type="predicted"/>
<name>A0A1A8XHR1_9PROT</name>
<dbReference type="Gene3D" id="1.10.10.10">
    <property type="entry name" value="Winged helix-like DNA-binding domain superfamily/Winged helix DNA-binding domain"/>
    <property type="match status" value="1"/>
</dbReference>
<accession>A0A1A8XHR1</accession>
<dbReference type="SUPFAM" id="SSF46689">
    <property type="entry name" value="Homeodomain-like"/>
    <property type="match status" value="1"/>
</dbReference>
<gene>
    <name evidence="1" type="ORF">ACCAA_1790008</name>
</gene>
<evidence type="ECO:0000313" key="2">
    <source>
        <dbReference type="Proteomes" id="UP000199169"/>
    </source>
</evidence>
<keyword evidence="2" id="KW-1185">Reference proteome</keyword>
<dbReference type="InterPro" id="IPR036388">
    <property type="entry name" value="WH-like_DNA-bd_sf"/>
</dbReference>